<proteinExistence type="predicted"/>
<dbReference type="AlphaFoldDB" id="A0A7R9EDA0"/>
<organism evidence="1">
    <name type="scientific">Timema monikensis</name>
    <dbReference type="NCBI Taxonomy" id="170555"/>
    <lineage>
        <taxon>Eukaryota</taxon>
        <taxon>Metazoa</taxon>
        <taxon>Ecdysozoa</taxon>
        <taxon>Arthropoda</taxon>
        <taxon>Hexapoda</taxon>
        <taxon>Insecta</taxon>
        <taxon>Pterygota</taxon>
        <taxon>Neoptera</taxon>
        <taxon>Polyneoptera</taxon>
        <taxon>Phasmatodea</taxon>
        <taxon>Timematodea</taxon>
        <taxon>Timematoidea</taxon>
        <taxon>Timematidae</taxon>
        <taxon>Timema</taxon>
    </lineage>
</organism>
<name>A0A7R9EDA0_9NEOP</name>
<reference evidence="1" key="1">
    <citation type="submission" date="2020-11" db="EMBL/GenBank/DDBJ databases">
        <authorList>
            <person name="Tran Van P."/>
        </authorList>
    </citation>
    <scope>NUCLEOTIDE SEQUENCE</scope>
</reference>
<accession>A0A7R9EDA0</accession>
<dbReference type="EMBL" id="OB795167">
    <property type="protein sequence ID" value="CAD7431796.1"/>
    <property type="molecule type" value="Genomic_DNA"/>
</dbReference>
<sequence length="350" mass="38891">MAQGLVAQSSWRVEGSSLPNCTIWQHRKHFHLRHNSQVSYFDVSLALLPRLWAGWSMPTLVLETQGIFLNTCIRCASTSVAIPQFMKKIQKSLYGTVRFTDASDVVFDCCAHAYIGGGGEEGAREMQLSNGARDVTTSNNTFRVCLKRRGNGSSRLESQEECPHGILDDPSDLAQIQTVPGDSSHTENMVQDEAPYIEHPTAMEKYMLPSLNQMTQRRLGPTSCDSALDLLTPTTCVKVLVPVIRHRSADISALLTRAQFKYLELGPSLREPLLQRGRLCARSDRGLFNIVLLRREGLVGSSWPRCGHLLRTGDTALHPGLQLLEISQGHQHVQGVRSFRDLLDLLYVGG</sequence>
<protein>
    <submittedName>
        <fullName evidence="1">Uncharacterized protein</fullName>
    </submittedName>
</protein>
<evidence type="ECO:0000313" key="1">
    <source>
        <dbReference type="EMBL" id="CAD7431796.1"/>
    </source>
</evidence>
<gene>
    <name evidence="1" type="ORF">TMSB3V08_LOCUS8516</name>
</gene>